<keyword evidence="4" id="KW-1185">Reference proteome</keyword>
<feature type="compositionally biased region" description="Polar residues" evidence="1">
    <location>
        <begin position="98"/>
        <end position="113"/>
    </location>
</feature>
<sequence>MLHFLALWKRDDSAAASPLPATKEGRPVDKATIGRPTLLSLPRRFEIYAPGEYKPDPLTRSISHRSGNTPSPSSAQSHPSTSTLGKDKRTYPIIRSYSLPTPVSSSPTRSQLPHFSAPPAARACSSSASPLHLDTRRPLSPIQEQAGISPVSIKPTSPIKPASPKDSEISTLDLYRPIARPPPILQRTTSKRESTATAVDPVIPTPQAPPCLPPLNFAPPFPGPHPSHDGDGPPRRPPRARNLPVFSIIESEAGARSSTGSLHAESFVTASDSLHLQETPPLDVLPPEFTENVTWSATTSNAPSVHLERNGTACSGASSSLRLKRRHWEFATPAFCAFWLGFLFPPFWWIGGWYFTFFSERPASRTSWQHYVLDTQWWATLTCRRRNKHTAAQRERPLRHVLIHGKPPLLPQWVGKNNTAPSLNGISYYYPFVSRERGHKDLAPPGFRRLHRLFDEITRSRLAQVKLNHETPRRMIDPWIERCRRALCYFGLLCFLVVLGVMGWSFAVGAGKAHY</sequence>
<feature type="region of interest" description="Disordered" evidence="1">
    <location>
        <begin position="50"/>
        <end position="241"/>
    </location>
</feature>
<feature type="transmembrane region" description="Helical" evidence="2">
    <location>
        <begin position="330"/>
        <end position="355"/>
    </location>
</feature>
<dbReference type="AlphaFoldDB" id="A0AAW0CUJ2"/>
<feature type="compositionally biased region" description="Low complexity" evidence="1">
    <location>
        <begin position="117"/>
        <end position="130"/>
    </location>
</feature>
<name>A0AAW0CUJ2_9AGAR</name>
<accession>A0AAW0CUJ2</accession>
<comment type="caution">
    <text evidence="3">The sequence shown here is derived from an EMBL/GenBank/DDBJ whole genome shotgun (WGS) entry which is preliminary data.</text>
</comment>
<proteinExistence type="predicted"/>
<evidence type="ECO:0000256" key="2">
    <source>
        <dbReference type="SAM" id="Phobius"/>
    </source>
</evidence>
<dbReference type="Proteomes" id="UP001362999">
    <property type="component" value="Unassembled WGS sequence"/>
</dbReference>
<keyword evidence="2" id="KW-0812">Transmembrane</keyword>
<protein>
    <submittedName>
        <fullName evidence="3">Uncharacterized protein</fullName>
    </submittedName>
</protein>
<feature type="region of interest" description="Disordered" evidence="1">
    <location>
        <begin position="15"/>
        <end position="36"/>
    </location>
</feature>
<evidence type="ECO:0000313" key="3">
    <source>
        <dbReference type="EMBL" id="KAK7042392.1"/>
    </source>
</evidence>
<evidence type="ECO:0000256" key="1">
    <source>
        <dbReference type="SAM" id="MobiDB-lite"/>
    </source>
</evidence>
<gene>
    <name evidence="3" type="ORF">R3P38DRAFT_315287</name>
</gene>
<dbReference type="EMBL" id="JAWWNJ010000013">
    <property type="protein sequence ID" value="KAK7042392.1"/>
    <property type="molecule type" value="Genomic_DNA"/>
</dbReference>
<feature type="compositionally biased region" description="Pro residues" evidence="1">
    <location>
        <begin position="203"/>
        <end position="225"/>
    </location>
</feature>
<feature type="compositionally biased region" description="Low complexity" evidence="1">
    <location>
        <begin position="69"/>
        <end position="83"/>
    </location>
</feature>
<organism evidence="3 4">
    <name type="scientific">Favolaschia claudopus</name>
    <dbReference type="NCBI Taxonomy" id="2862362"/>
    <lineage>
        <taxon>Eukaryota</taxon>
        <taxon>Fungi</taxon>
        <taxon>Dikarya</taxon>
        <taxon>Basidiomycota</taxon>
        <taxon>Agaricomycotina</taxon>
        <taxon>Agaricomycetes</taxon>
        <taxon>Agaricomycetidae</taxon>
        <taxon>Agaricales</taxon>
        <taxon>Marasmiineae</taxon>
        <taxon>Mycenaceae</taxon>
        <taxon>Favolaschia</taxon>
    </lineage>
</organism>
<evidence type="ECO:0000313" key="4">
    <source>
        <dbReference type="Proteomes" id="UP001362999"/>
    </source>
</evidence>
<feature type="transmembrane region" description="Helical" evidence="2">
    <location>
        <begin position="486"/>
        <end position="507"/>
    </location>
</feature>
<keyword evidence="2" id="KW-1133">Transmembrane helix</keyword>
<reference evidence="3 4" key="1">
    <citation type="journal article" date="2024" name="J Genomics">
        <title>Draft genome sequencing and assembly of Favolaschia claudopus CIRM-BRFM 2984 isolated from oak limbs.</title>
        <authorList>
            <person name="Navarro D."/>
            <person name="Drula E."/>
            <person name="Chaduli D."/>
            <person name="Cazenave R."/>
            <person name="Ahrendt S."/>
            <person name="Wang J."/>
            <person name="Lipzen A."/>
            <person name="Daum C."/>
            <person name="Barry K."/>
            <person name="Grigoriev I.V."/>
            <person name="Favel A."/>
            <person name="Rosso M.N."/>
            <person name="Martin F."/>
        </authorList>
    </citation>
    <scope>NUCLEOTIDE SEQUENCE [LARGE SCALE GENOMIC DNA]</scope>
    <source>
        <strain evidence="3 4">CIRM-BRFM 2984</strain>
    </source>
</reference>
<keyword evidence="2" id="KW-0472">Membrane</keyword>